<evidence type="ECO:0000256" key="5">
    <source>
        <dbReference type="ARBA" id="ARBA00022989"/>
    </source>
</evidence>
<feature type="region of interest" description="Disordered" evidence="8">
    <location>
        <begin position="83"/>
        <end position="182"/>
    </location>
</feature>
<comment type="subcellular location">
    <subcellularLocation>
        <location evidence="1">Membrane</location>
        <topology evidence="1">Single-pass membrane protein</topology>
    </subcellularLocation>
</comment>
<evidence type="ECO:0000256" key="8">
    <source>
        <dbReference type="SAM" id="MobiDB-lite"/>
    </source>
</evidence>
<keyword evidence="7" id="KW-0472">Membrane</keyword>
<dbReference type="EMBL" id="FWFF01000019">
    <property type="protein sequence ID" value="SLN00107.1"/>
    <property type="molecule type" value="Genomic_DNA"/>
</dbReference>
<evidence type="ECO:0000313" key="9">
    <source>
        <dbReference type="EMBL" id="SLN00107.1"/>
    </source>
</evidence>
<dbReference type="PRINTS" id="PR01506">
    <property type="entry name" value="TATBPROTEIN"/>
</dbReference>
<dbReference type="Pfam" id="PF02416">
    <property type="entry name" value="TatA_B_E"/>
    <property type="match status" value="1"/>
</dbReference>
<keyword evidence="2" id="KW-0813">Transport</keyword>
<evidence type="ECO:0000256" key="3">
    <source>
        <dbReference type="ARBA" id="ARBA00022692"/>
    </source>
</evidence>
<keyword evidence="3" id="KW-0812">Transmembrane</keyword>
<dbReference type="InterPro" id="IPR003369">
    <property type="entry name" value="TatA/B/E"/>
</dbReference>
<protein>
    <submittedName>
        <fullName evidence="9">Twin-arginine translocation protein TatB</fullName>
    </submittedName>
</protein>
<feature type="compositionally biased region" description="Basic and acidic residues" evidence="8">
    <location>
        <begin position="83"/>
        <end position="97"/>
    </location>
</feature>
<dbReference type="RefSeq" id="WP_087008594.1">
    <property type="nucleotide sequence ID" value="NZ_FWFF01000019.1"/>
</dbReference>
<proteinExistence type="predicted"/>
<evidence type="ECO:0000256" key="7">
    <source>
        <dbReference type="ARBA" id="ARBA00023136"/>
    </source>
</evidence>
<organism evidence="9 10">
    <name type="scientific">Brevibacterium yomogidense</name>
    <dbReference type="NCBI Taxonomy" id="946573"/>
    <lineage>
        <taxon>Bacteria</taxon>
        <taxon>Bacillati</taxon>
        <taxon>Actinomycetota</taxon>
        <taxon>Actinomycetes</taxon>
        <taxon>Micrococcales</taxon>
        <taxon>Brevibacteriaceae</taxon>
        <taxon>Brevibacterium</taxon>
    </lineage>
</organism>
<sequence>MFGINGFEMVILVLVALFVIGPQRLPEYAAKLRDFVRSFRRMAEGAKETVKKDFGADLDEYDWRSLDPRQYDPRRIVREALAEEDRAIREEQFRAGRDTGSPAAGSTTGARSSTHSTVGSSAGGPSTGPSRASGGSGAPDRSDAATSAAEAAATRLTPMERHRDQVGQRQDGQGAPFDPEAT</sequence>
<feature type="compositionally biased region" description="Low complexity" evidence="8">
    <location>
        <begin position="144"/>
        <end position="155"/>
    </location>
</feature>
<keyword evidence="4" id="KW-0653">Protein transport</keyword>
<accession>A0A1X6XNI0</accession>
<evidence type="ECO:0000256" key="2">
    <source>
        <dbReference type="ARBA" id="ARBA00022448"/>
    </source>
</evidence>
<gene>
    <name evidence="9" type="ORF">FM105_12250</name>
</gene>
<dbReference type="AlphaFoldDB" id="A0A1X6XNI0"/>
<feature type="compositionally biased region" description="Polar residues" evidence="8">
    <location>
        <begin position="104"/>
        <end position="118"/>
    </location>
</feature>
<keyword evidence="6" id="KW-0811">Translocation</keyword>
<keyword evidence="10" id="KW-1185">Reference proteome</keyword>
<evidence type="ECO:0000256" key="6">
    <source>
        <dbReference type="ARBA" id="ARBA00023010"/>
    </source>
</evidence>
<evidence type="ECO:0000313" key="10">
    <source>
        <dbReference type="Proteomes" id="UP000196581"/>
    </source>
</evidence>
<evidence type="ECO:0000256" key="1">
    <source>
        <dbReference type="ARBA" id="ARBA00004167"/>
    </source>
</evidence>
<evidence type="ECO:0000256" key="4">
    <source>
        <dbReference type="ARBA" id="ARBA00022927"/>
    </source>
</evidence>
<keyword evidence="5" id="KW-1133">Transmembrane helix</keyword>
<reference evidence="10" key="1">
    <citation type="submission" date="2017-02" db="EMBL/GenBank/DDBJ databases">
        <authorList>
            <person name="Dridi B."/>
        </authorList>
    </citation>
    <scope>NUCLEOTIDE SEQUENCE [LARGE SCALE GENOMIC DNA]</scope>
    <source>
        <strain evidence="10">B Co 03.10</strain>
    </source>
</reference>
<dbReference type="Proteomes" id="UP000196581">
    <property type="component" value="Unassembled WGS sequence"/>
</dbReference>
<name>A0A1X6XNI0_9MICO</name>
<dbReference type="Gene3D" id="1.20.5.3310">
    <property type="match status" value="1"/>
</dbReference>